<gene>
    <name evidence="2" type="ORF">CPAG_02123</name>
</gene>
<dbReference type="InterPro" id="IPR013924">
    <property type="entry name" value="RNase_H2_suC"/>
</dbReference>
<evidence type="ECO:0000313" key="2">
    <source>
        <dbReference type="EMBL" id="KMM65780.1"/>
    </source>
</evidence>
<dbReference type="PANTHER" id="PTHR47204">
    <property type="entry name" value="OS02G0168900 PROTEIN"/>
    <property type="match status" value="1"/>
</dbReference>
<reference evidence="3" key="2">
    <citation type="journal article" date="2009" name="Genome Res.">
        <title>Comparative genomic analyses of the human fungal pathogens Coccidioides and their relatives.</title>
        <authorList>
            <person name="Sharpton T.J."/>
            <person name="Stajich J.E."/>
            <person name="Rounsley S.D."/>
            <person name="Gardner M.J."/>
            <person name="Wortman J.R."/>
            <person name="Jordar V.S."/>
            <person name="Maiti R."/>
            <person name="Kodira C.D."/>
            <person name="Neafsey D.E."/>
            <person name="Zeng Q."/>
            <person name="Hung C.-Y."/>
            <person name="McMahan C."/>
            <person name="Muszewska A."/>
            <person name="Grynberg M."/>
            <person name="Mandel M.A."/>
            <person name="Kellner E.M."/>
            <person name="Barker B.M."/>
            <person name="Galgiani J.N."/>
            <person name="Orbach M.J."/>
            <person name="Kirkland T.N."/>
            <person name="Cole G.T."/>
            <person name="Henn M.R."/>
            <person name="Birren B.W."/>
            <person name="Taylor J.W."/>
        </authorList>
    </citation>
    <scope>NUCLEOTIDE SEQUENCE [LARGE SCALE GENOMIC DNA]</scope>
    <source>
        <strain evidence="3">RMSCC 3488</strain>
    </source>
</reference>
<protein>
    <submittedName>
        <fullName evidence="2">Uncharacterized protein</fullName>
    </submittedName>
</protein>
<dbReference type="OrthoDB" id="6222486at2759"/>
<organism evidence="2 3">
    <name type="scientific">Coccidioides posadasii RMSCC 3488</name>
    <dbReference type="NCBI Taxonomy" id="454284"/>
    <lineage>
        <taxon>Eukaryota</taxon>
        <taxon>Fungi</taxon>
        <taxon>Dikarya</taxon>
        <taxon>Ascomycota</taxon>
        <taxon>Pezizomycotina</taxon>
        <taxon>Eurotiomycetes</taxon>
        <taxon>Eurotiomycetidae</taxon>
        <taxon>Onygenales</taxon>
        <taxon>Onygenaceae</taxon>
        <taxon>Coccidioides</taxon>
    </lineage>
</organism>
<sequence>MFVLRPSDESKTPLPTAQPNILPCKIHHDGPTEVSQRHWSPITDADNPELATTYFRGRKLRGRRIALPEGYHGVVASPTEMTLKQPKKDTSRGSSRPDNPECNRNTNNDSDNDGNDGNDVDEGDDDDDVQPSPTILEAQGTFSNLIVWDHDKVPSTDDVFMKGIGEWIRFAEAMHSDINPIDSEKTS</sequence>
<name>A0A0J6F940_COCPO</name>
<dbReference type="VEuPathDB" id="FungiDB:CPAG_02123"/>
<evidence type="ECO:0000313" key="3">
    <source>
        <dbReference type="Proteomes" id="UP000054567"/>
    </source>
</evidence>
<dbReference type="GO" id="GO:0032299">
    <property type="term" value="C:ribonuclease H2 complex"/>
    <property type="evidence" value="ECO:0007669"/>
    <property type="project" value="InterPro"/>
</dbReference>
<evidence type="ECO:0000256" key="1">
    <source>
        <dbReference type="SAM" id="MobiDB-lite"/>
    </source>
</evidence>
<feature type="compositionally biased region" description="Acidic residues" evidence="1">
    <location>
        <begin position="110"/>
        <end position="129"/>
    </location>
</feature>
<feature type="compositionally biased region" description="Basic and acidic residues" evidence="1">
    <location>
        <begin position="1"/>
        <end position="11"/>
    </location>
</feature>
<dbReference type="Pfam" id="PF08615">
    <property type="entry name" value="RNase_H2_suC"/>
    <property type="match status" value="1"/>
</dbReference>
<dbReference type="Gene3D" id="2.40.128.680">
    <property type="match status" value="1"/>
</dbReference>
<dbReference type="CDD" id="cd09271">
    <property type="entry name" value="RNase_H2-C"/>
    <property type="match status" value="1"/>
</dbReference>
<accession>A0A0J6F940</accession>
<proteinExistence type="predicted"/>
<reference evidence="3" key="3">
    <citation type="journal article" date="2010" name="Genome Res.">
        <title>Population genomic sequencing of Coccidioides fungi reveals recent hybridization and transposon control.</title>
        <authorList>
            <person name="Neafsey D.E."/>
            <person name="Barker B.M."/>
            <person name="Sharpton T.J."/>
            <person name="Stajich J.E."/>
            <person name="Park D.J."/>
            <person name="Whiston E."/>
            <person name="Hung C.-Y."/>
            <person name="McMahan C."/>
            <person name="White J."/>
            <person name="Sykes S."/>
            <person name="Heiman D."/>
            <person name="Young S."/>
            <person name="Zeng Q."/>
            <person name="Abouelleil A."/>
            <person name="Aftuck L."/>
            <person name="Bessette D."/>
            <person name="Brown A."/>
            <person name="FitzGerald M."/>
            <person name="Lui A."/>
            <person name="Macdonald J.P."/>
            <person name="Priest M."/>
            <person name="Orbach M.J."/>
            <person name="Galgiani J.N."/>
            <person name="Kirkland T.N."/>
            <person name="Cole G.T."/>
            <person name="Birren B.W."/>
            <person name="Henn M.R."/>
            <person name="Taylor J.W."/>
            <person name="Rounsley S.D."/>
        </authorList>
    </citation>
    <scope>NUCLEOTIDE SEQUENCE [LARGE SCALE GENOMIC DNA]</scope>
    <source>
        <strain evidence="3">RMSCC 3488</strain>
    </source>
</reference>
<dbReference type="Proteomes" id="UP000054567">
    <property type="component" value="Unassembled WGS sequence"/>
</dbReference>
<reference evidence="2 3" key="1">
    <citation type="submission" date="2007-06" db="EMBL/GenBank/DDBJ databases">
        <title>The Genome Sequence of Coccidioides posadasii RMSCC_3488.</title>
        <authorList>
            <consortium name="Coccidioides Genome Resources Consortium"/>
            <consortium name="The Broad Institute Genome Sequencing Platform"/>
            <person name="Henn M.R."/>
            <person name="Sykes S."/>
            <person name="Young S."/>
            <person name="Jaffe D."/>
            <person name="Berlin A."/>
            <person name="Alvarez P."/>
            <person name="Butler J."/>
            <person name="Gnerre S."/>
            <person name="Grabherr M."/>
            <person name="Mauceli E."/>
            <person name="Brockman W."/>
            <person name="Kodira C."/>
            <person name="Alvarado L."/>
            <person name="Zeng Q."/>
            <person name="Crawford M."/>
            <person name="Antoine C."/>
            <person name="Devon K."/>
            <person name="Galgiani J."/>
            <person name="Orsborn K."/>
            <person name="Lewis M.L."/>
            <person name="Nusbaum C."/>
            <person name="Galagan J."/>
            <person name="Birren B."/>
        </authorList>
    </citation>
    <scope>NUCLEOTIDE SEQUENCE [LARGE SCALE GENOMIC DNA]</scope>
    <source>
        <strain evidence="2 3">RMSCC 3488</strain>
    </source>
</reference>
<feature type="region of interest" description="Disordered" evidence="1">
    <location>
        <begin position="1"/>
        <end position="48"/>
    </location>
</feature>
<dbReference type="PANTHER" id="PTHR47204:SF1">
    <property type="entry name" value="RIBONUCLEASE H2 SUBUNIT C"/>
    <property type="match status" value="1"/>
</dbReference>
<dbReference type="AlphaFoldDB" id="A0A0J6F940"/>
<feature type="region of interest" description="Disordered" evidence="1">
    <location>
        <begin position="76"/>
        <end position="134"/>
    </location>
</feature>
<dbReference type="GO" id="GO:0006401">
    <property type="term" value="P:RNA catabolic process"/>
    <property type="evidence" value="ECO:0007669"/>
    <property type="project" value="InterPro"/>
</dbReference>
<dbReference type="EMBL" id="DS268109">
    <property type="protein sequence ID" value="KMM65780.1"/>
    <property type="molecule type" value="Genomic_DNA"/>
</dbReference>